<comment type="caution">
    <text evidence="6">The sequence shown here is derived from an EMBL/GenBank/DDBJ whole genome shotgun (WGS) entry which is preliminary data.</text>
</comment>
<organism evidence="6 7">
    <name type="scientific">Neglectibacter timonensis</name>
    <dbReference type="NCBI Taxonomy" id="1776382"/>
    <lineage>
        <taxon>Bacteria</taxon>
        <taxon>Bacillati</taxon>
        <taxon>Bacillota</taxon>
        <taxon>Clostridia</taxon>
        <taxon>Eubacteriales</taxon>
        <taxon>Oscillospiraceae</taxon>
        <taxon>Neglectibacter</taxon>
    </lineage>
</organism>
<dbReference type="PANTHER" id="PTHR43280">
    <property type="entry name" value="ARAC-FAMILY TRANSCRIPTIONAL REGULATOR"/>
    <property type="match status" value="1"/>
</dbReference>
<gene>
    <name evidence="6" type="ORF">NE695_11430</name>
</gene>
<dbReference type="PROSITE" id="PS01124">
    <property type="entry name" value="HTH_ARAC_FAMILY_2"/>
    <property type="match status" value="1"/>
</dbReference>
<keyword evidence="4" id="KW-0472">Membrane</keyword>
<dbReference type="PANTHER" id="PTHR43280:SF28">
    <property type="entry name" value="HTH-TYPE TRANSCRIPTIONAL ACTIVATOR RHAS"/>
    <property type="match status" value="1"/>
</dbReference>
<dbReference type="InterPro" id="IPR041522">
    <property type="entry name" value="CdaR_GGDEF"/>
</dbReference>
<evidence type="ECO:0000256" key="3">
    <source>
        <dbReference type="ARBA" id="ARBA00023163"/>
    </source>
</evidence>
<dbReference type="InterPro" id="IPR020449">
    <property type="entry name" value="Tscrpt_reg_AraC-type_HTH"/>
</dbReference>
<evidence type="ECO:0000313" key="7">
    <source>
        <dbReference type="Proteomes" id="UP001524473"/>
    </source>
</evidence>
<dbReference type="SUPFAM" id="SSF46689">
    <property type="entry name" value="Homeodomain-like"/>
    <property type="match status" value="1"/>
</dbReference>
<keyword evidence="7" id="KW-1185">Reference proteome</keyword>
<keyword evidence="4" id="KW-0812">Transmembrane</keyword>
<dbReference type="Pfam" id="PF12833">
    <property type="entry name" value="HTH_18"/>
    <property type="match status" value="1"/>
</dbReference>
<dbReference type="InterPro" id="IPR018062">
    <property type="entry name" value="HTH_AraC-typ_CS"/>
</dbReference>
<keyword evidence="3" id="KW-0804">Transcription</keyword>
<reference evidence="6 7" key="1">
    <citation type="submission" date="2022-06" db="EMBL/GenBank/DDBJ databases">
        <title>Isolation of gut microbiota from human fecal samples.</title>
        <authorList>
            <person name="Pamer E.G."/>
            <person name="Barat B."/>
            <person name="Waligurski E."/>
            <person name="Medina S."/>
            <person name="Paddock L."/>
            <person name="Mostad J."/>
        </authorList>
    </citation>
    <scope>NUCLEOTIDE SEQUENCE [LARGE SCALE GENOMIC DNA]</scope>
    <source>
        <strain evidence="6 7">DFI.9.73</strain>
    </source>
</reference>
<dbReference type="PROSITE" id="PS00041">
    <property type="entry name" value="HTH_ARAC_FAMILY_1"/>
    <property type="match status" value="1"/>
</dbReference>
<keyword evidence="4" id="KW-1133">Transmembrane helix</keyword>
<sequence>MNSQRARLLLQMTMAFLLAVLVPLSIFGTFAYLKTQNDYLERAEKQYQQQLDIICHRLNSDLEQVLQSRQTLSKSKYFYRFYLRENPGAYNYINQEIIGLRYLFSMGKDITFYSDTTSSFYGGAFLSEEAYFFNQGWSGREGEAFLRYVRGCRDLSVWRDPSRQRAYFILPFEDDENSPGIYCSYLLFPMADAYFWEELNGVQLTGTERFQLACNGTVFYGTTGEVLSGAPGADELQFRSSQARISLSAVVKKKALFGAQSDILRRYFLYSLISIMAASLLIALLVRRQYAPMARLAAALEKVSASRPQRMGSLLELVTNSLLRLHDENQEDRSRRLQQQRDRMLLSLLLGGFGGTEQQEILRQMMLCGLDTPHSRFQCVLLEYSSADETAPALCANPPEAGHAVCWLYLEPSLHTCVYLLSSGEAEPAAEFVNKLRQHGTGFSVVPKIALGAPVSGLGEISRSYQSARQALRGTDKSLRGGSDIRRQLRGDIAALCEGIRDRNYASIRMCSANIRGAMQQSDAPEGCRSLCAALFCQLRLALPQSQENQPFWEQLSDRVFAPEQLDQGDCVALAEAMIKRAVAELRDECRDEPGEKRLYSVEEITDYIYENINQMDFSVQSVAAYFGLSVSNLSHYFKKRSGNTLSGFINETKLTLVKQLLEETELPVSEIAQRAGYYHTSNFIRMFKKDTGLTPNEYRLTHREKAE</sequence>
<keyword evidence="2" id="KW-0238">DNA-binding</keyword>
<feature type="domain" description="HTH araC/xylS-type" evidence="5">
    <location>
        <begin position="603"/>
        <end position="702"/>
    </location>
</feature>
<dbReference type="RefSeq" id="WP_066864115.1">
    <property type="nucleotide sequence ID" value="NZ_CABKVV010000013.1"/>
</dbReference>
<dbReference type="PRINTS" id="PR00032">
    <property type="entry name" value="HTHARAC"/>
</dbReference>
<feature type="transmembrane region" description="Helical" evidence="4">
    <location>
        <begin position="267"/>
        <end position="286"/>
    </location>
</feature>
<proteinExistence type="predicted"/>
<dbReference type="InterPro" id="IPR018060">
    <property type="entry name" value="HTH_AraC"/>
</dbReference>
<dbReference type="GeneID" id="90532510"/>
<dbReference type="Gene3D" id="1.10.10.60">
    <property type="entry name" value="Homeodomain-like"/>
    <property type="match status" value="1"/>
</dbReference>
<dbReference type="Proteomes" id="UP001524473">
    <property type="component" value="Unassembled WGS sequence"/>
</dbReference>
<evidence type="ECO:0000313" key="6">
    <source>
        <dbReference type="EMBL" id="MCQ4840521.1"/>
    </source>
</evidence>
<name>A0ABT1S0S0_9FIRM</name>
<dbReference type="Pfam" id="PF17853">
    <property type="entry name" value="GGDEF_2"/>
    <property type="match status" value="1"/>
</dbReference>
<evidence type="ECO:0000259" key="5">
    <source>
        <dbReference type="PROSITE" id="PS01124"/>
    </source>
</evidence>
<dbReference type="SMART" id="SM00342">
    <property type="entry name" value="HTH_ARAC"/>
    <property type="match status" value="1"/>
</dbReference>
<evidence type="ECO:0000256" key="1">
    <source>
        <dbReference type="ARBA" id="ARBA00023015"/>
    </source>
</evidence>
<dbReference type="EMBL" id="JANFZH010000025">
    <property type="protein sequence ID" value="MCQ4840521.1"/>
    <property type="molecule type" value="Genomic_DNA"/>
</dbReference>
<protein>
    <submittedName>
        <fullName evidence="6">Helix-turn-helix domain-containing protein</fullName>
    </submittedName>
</protein>
<accession>A0ABT1S0S0</accession>
<evidence type="ECO:0000256" key="4">
    <source>
        <dbReference type="SAM" id="Phobius"/>
    </source>
</evidence>
<dbReference type="InterPro" id="IPR009057">
    <property type="entry name" value="Homeodomain-like_sf"/>
</dbReference>
<evidence type="ECO:0000256" key="2">
    <source>
        <dbReference type="ARBA" id="ARBA00023125"/>
    </source>
</evidence>
<keyword evidence="1" id="KW-0805">Transcription regulation</keyword>